<gene>
    <name evidence="1" type="ORF">MTBBW1_1370002</name>
</gene>
<dbReference type="STRING" id="1246637.MTBBW1_1370002"/>
<sequence>MLFTNSMTKQANIQNHPATQHMCEFLSHPFDDCYCSRLSGLNIPYVVNYCMERYWECSLYKKLAKQKERLISASSCF</sequence>
<dbReference type="EMBL" id="FWEV01000043">
    <property type="protein sequence ID" value="SLM28451.1"/>
    <property type="molecule type" value="Genomic_DNA"/>
</dbReference>
<proteinExistence type="predicted"/>
<organism evidence="1 2">
    <name type="scientific">Desulfamplus magnetovallimortis</name>
    <dbReference type="NCBI Taxonomy" id="1246637"/>
    <lineage>
        <taxon>Bacteria</taxon>
        <taxon>Pseudomonadati</taxon>
        <taxon>Thermodesulfobacteriota</taxon>
        <taxon>Desulfobacteria</taxon>
        <taxon>Desulfobacterales</taxon>
        <taxon>Desulfobacteraceae</taxon>
        <taxon>Desulfamplus</taxon>
    </lineage>
</organism>
<reference evidence="1 2" key="1">
    <citation type="submission" date="2017-03" db="EMBL/GenBank/DDBJ databases">
        <authorList>
            <person name="Afonso C.L."/>
            <person name="Miller P.J."/>
            <person name="Scott M.A."/>
            <person name="Spackman E."/>
            <person name="Goraichik I."/>
            <person name="Dimitrov K.M."/>
            <person name="Suarez D.L."/>
            <person name="Swayne D.E."/>
        </authorList>
    </citation>
    <scope>NUCLEOTIDE SEQUENCE [LARGE SCALE GENOMIC DNA]</scope>
    <source>
        <strain evidence="1">PRJEB14757</strain>
    </source>
</reference>
<name>A0A1W1H7J1_9BACT</name>
<evidence type="ECO:0000313" key="2">
    <source>
        <dbReference type="Proteomes" id="UP000191931"/>
    </source>
</evidence>
<dbReference type="AlphaFoldDB" id="A0A1W1H7J1"/>
<keyword evidence="2" id="KW-1185">Reference proteome</keyword>
<accession>A0A1W1H7J1</accession>
<dbReference type="Proteomes" id="UP000191931">
    <property type="component" value="Unassembled WGS sequence"/>
</dbReference>
<evidence type="ECO:0000313" key="1">
    <source>
        <dbReference type="EMBL" id="SLM28451.1"/>
    </source>
</evidence>
<protein>
    <submittedName>
        <fullName evidence="1">Uncharacterized protein</fullName>
    </submittedName>
</protein>